<dbReference type="OrthoDB" id="992776at2759"/>
<dbReference type="PRINTS" id="PR01438">
    <property type="entry name" value="UNVRSLSTRESS"/>
</dbReference>
<dbReference type="PANTHER" id="PTHR46100">
    <property type="entry name" value="IMP2'P"/>
    <property type="match status" value="1"/>
</dbReference>
<dbReference type="InterPro" id="IPR006015">
    <property type="entry name" value="Universal_stress_UspA"/>
</dbReference>
<feature type="compositionally biased region" description="Low complexity" evidence="1">
    <location>
        <begin position="91"/>
        <end position="105"/>
    </location>
</feature>
<feature type="compositionally biased region" description="Basic and acidic residues" evidence="1">
    <location>
        <begin position="108"/>
        <end position="118"/>
    </location>
</feature>
<feature type="compositionally biased region" description="Basic and acidic residues" evidence="1">
    <location>
        <begin position="236"/>
        <end position="258"/>
    </location>
</feature>
<evidence type="ECO:0000313" key="4">
    <source>
        <dbReference type="Proteomes" id="UP000243515"/>
    </source>
</evidence>
<dbReference type="InterPro" id="IPR006016">
    <property type="entry name" value="UspA"/>
</dbReference>
<feature type="region of interest" description="Disordered" evidence="1">
    <location>
        <begin position="24"/>
        <end position="204"/>
    </location>
</feature>
<keyword evidence="4" id="KW-1185">Reference proteome</keyword>
<reference evidence="3 4" key="1">
    <citation type="journal article" date="2015" name="Environ. Microbiol.">
        <title>Metagenome sequence of Elaphomyces granulatus from sporocarp tissue reveals Ascomycota ectomycorrhizal fingerprints of genome expansion and a Proteobacteria-rich microbiome.</title>
        <authorList>
            <person name="Quandt C.A."/>
            <person name="Kohler A."/>
            <person name="Hesse C.N."/>
            <person name="Sharpton T.J."/>
            <person name="Martin F."/>
            <person name="Spatafora J.W."/>
        </authorList>
    </citation>
    <scope>NUCLEOTIDE SEQUENCE [LARGE SCALE GENOMIC DNA]</scope>
    <source>
        <strain evidence="3 4">OSC145934</strain>
    </source>
</reference>
<evidence type="ECO:0000259" key="2">
    <source>
        <dbReference type="Pfam" id="PF00582"/>
    </source>
</evidence>
<organism evidence="3 4">
    <name type="scientific">Elaphomyces granulatus</name>
    <dbReference type="NCBI Taxonomy" id="519963"/>
    <lineage>
        <taxon>Eukaryota</taxon>
        <taxon>Fungi</taxon>
        <taxon>Dikarya</taxon>
        <taxon>Ascomycota</taxon>
        <taxon>Pezizomycotina</taxon>
        <taxon>Eurotiomycetes</taxon>
        <taxon>Eurotiomycetidae</taxon>
        <taxon>Eurotiales</taxon>
        <taxon>Elaphomycetaceae</taxon>
        <taxon>Elaphomyces</taxon>
    </lineage>
</organism>
<comment type="caution">
    <text evidence="3">The sequence shown here is derived from an EMBL/GenBank/DDBJ whole genome shotgun (WGS) entry which is preliminary data.</text>
</comment>
<feature type="compositionally biased region" description="Low complexity" evidence="1">
    <location>
        <begin position="172"/>
        <end position="199"/>
    </location>
</feature>
<dbReference type="SUPFAM" id="SSF52402">
    <property type="entry name" value="Adenine nucleotide alpha hydrolases-like"/>
    <property type="match status" value="1"/>
</dbReference>
<name>A0A232M369_9EURO</name>
<evidence type="ECO:0000313" key="3">
    <source>
        <dbReference type="EMBL" id="OXV10829.1"/>
    </source>
</evidence>
<gene>
    <name evidence="3" type="ORF">Egran_01410</name>
</gene>
<proteinExistence type="predicted"/>
<evidence type="ECO:0000256" key="1">
    <source>
        <dbReference type="SAM" id="MobiDB-lite"/>
    </source>
</evidence>
<sequence length="673" mass="72303">MARPPRPRPAMMSLEAALDEERREVLDILEGRGRPASKQGSSGRSSPAPSTAPIRSMLDVSTRNRHGSIAGIGVGVTPSASAPSGVSRPEASITITAPPSSSSSSKESGLDEPHRRSSDSATQVPAARRKVQDKPGVDINTDYQFRMLPSIPGTMRPKRVTQGPGMRAQSKASSPSPRLRTAASPARPASSAAVSSKSRYVTDSGKVIDMDHAYRHLSTAALAKSGGGLALRSRLEAARNRDDRRDSLSEDADGRLQEDDYDGLEEGSDRAHSTDDENDDSSSIDDDLAPQSAIEPSRGRKKLVDALTMSGGSGKAEAGHRRRPLSLLAAAEEERKLVSASRKVRSLLDIGTPRLNVEKPLFKKTGVHPQTSFDYTMSVSNTPVGSDDDADLSDIKHAQNLSIQMSTVDNSIPNRAIRTIIRGDFTRLQQEADHGHRRQRKYLVATDLSDESVYALEWTIGTILRDGDTLFTVYAIDEESGTGKAAELSASVPVGEGAKVIQDSAAVIGSQTEKTALKLQSNAASLLPQALSSYFGGSDSRSVSVHSRGISTVDSERAFAVERISQTCVRLLRKTRLQVRVAVEVIHCKSPKQLITEAIDGLEPTLVIIGSRGRSALKGVLLGSFSNYIITKSSVPVMVARKKLKKHTKYKSTHVRLSNNLTTPKSLALAKVD</sequence>
<feature type="compositionally biased region" description="Polar residues" evidence="1">
    <location>
        <begin position="38"/>
        <end position="49"/>
    </location>
</feature>
<feature type="compositionally biased region" description="Basic and acidic residues" evidence="1">
    <location>
        <begin position="24"/>
        <end position="33"/>
    </location>
</feature>
<dbReference type="Gene3D" id="3.40.50.620">
    <property type="entry name" value="HUPs"/>
    <property type="match status" value="1"/>
</dbReference>
<feature type="compositionally biased region" description="Acidic residues" evidence="1">
    <location>
        <begin position="276"/>
        <end position="288"/>
    </location>
</feature>
<feature type="domain" description="UspA" evidence="2">
    <location>
        <begin position="566"/>
        <end position="641"/>
    </location>
</feature>
<dbReference type="PANTHER" id="PTHR46100:SF4">
    <property type="entry name" value="USPA DOMAIN-CONTAINING PROTEIN"/>
    <property type="match status" value="1"/>
</dbReference>
<accession>A0A232M369</accession>
<feature type="region of interest" description="Disordered" evidence="1">
    <location>
        <begin position="236"/>
        <end position="301"/>
    </location>
</feature>
<dbReference type="Proteomes" id="UP000243515">
    <property type="component" value="Unassembled WGS sequence"/>
</dbReference>
<dbReference type="Pfam" id="PF00582">
    <property type="entry name" value="Usp"/>
    <property type="match status" value="1"/>
</dbReference>
<dbReference type="AlphaFoldDB" id="A0A232M369"/>
<protein>
    <recommendedName>
        <fullName evidence="2">UspA domain-containing protein</fullName>
    </recommendedName>
</protein>
<dbReference type="InterPro" id="IPR014729">
    <property type="entry name" value="Rossmann-like_a/b/a_fold"/>
</dbReference>
<dbReference type="CDD" id="cd23659">
    <property type="entry name" value="USP_At3g01520-like"/>
    <property type="match status" value="1"/>
</dbReference>
<dbReference type="EMBL" id="NPHW01002740">
    <property type="protein sequence ID" value="OXV10829.1"/>
    <property type="molecule type" value="Genomic_DNA"/>
</dbReference>